<evidence type="ECO:0000256" key="2">
    <source>
        <dbReference type="ARBA" id="ARBA00022448"/>
    </source>
</evidence>
<proteinExistence type="predicted"/>
<reference evidence="9" key="1">
    <citation type="submission" date="2018-05" db="EMBL/GenBank/DDBJ databases">
        <authorList>
            <person name="Lanie J.A."/>
            <person name="Ng W.-L."/>
            <person name="Kazmierczak K.M."/>
            <person name="Andrzejewski T.M."/>
            <person name="Davidsen T.M."/>
            <person name="Wayne K.J."/>
            <person name="Tettelin H."/>
            <person name="Glass J.I."/>
            <person name="Rusch D."/>
            <person name="Podicherti R."/>
            <person name="Tsui H.-C.T."/>
            <person name="Winkler M.E."/>
        </authorList>
    </citation>
    <scope>NUCLEOTIDE SEQUENCE</scope>
</reference>
<keyword evidence="6 7" id="KW-0472">Membrane</keyword>
<feature type="transmembrane region" description="Helical" evidence="7">
    <location>
        <begin position="203"/>
        <end position="228"/>
    </location>
</feature>
<keyword evidence="3" id="KW-1003">Cell membrane</keyword>
<evidence type="ECO:0000256" key="7">
    <source>
        <dbReference type="SAM" id="Phobius"/>
    </source>
</evidence>
<dbReference type="EMBL" id="UINC01001440">
    <property type="protein sequence ID" value="SUZ80776.1"/>
    <property type="molecule type" value="Genomic_DNA"/>
</dbReference>
<evidence type="ECO:0000256" key="5">
    <source>
        <dbReference type="ARBA" id="ARBA00022989"/>
    </source>
</evidence>
<dbReference type="InterPro" id="IPR000515">
    <property type="entry name" value="MetI-like"/>
</dbReference>
<feature type="transmembrane region" description="Helical" evidence="7">
    <location>
        <begin position="310"/>
        <end position="336"/>
    </location>
</feature>
<dbReference type="Gene3D" id="1.10.3720.10">
    <property type="entry name" value="MetI-like"/>
    <property type="match status" value="1"/>
</dbReference>
<dbReference type="GO" id="GO:0055085">
    <property type="term" value="P:transmembrane transport"/>
    <property type="evidence" value="ECO:0007669"/>
    <property type="project" value="InterPro"/>
</dbReference>
<feature type="domain" description="ABC transmembrane type-1" evidence="8">
    <location>
        <begin position="115"/>
        <end position="333"/>
    </location>
</feature>
<organism evidence="9">
    <name type="scientific">marine metagenome</name>
    <dbReference type="NCBI Taxonomy" id="408172"/>
    <lineage>
        <taxon>unclassified sequences</taxon>
        <taxon>metagenomes</taxon>
        <taxon>ecological metagenomes</taxon>
    </lineage>
</organism>
<keyword evidence="2" id="KW-0813">Transport</keyword>
<evidence type="ECO:0000256" key="6">
    <source>
        <dbReference type="ARBA" id="ARBA00023136"/>
    </source>
</evidence>
<feature type="transmembrane region" description="Helical" evidence="7">
    <location>
        <begin position="9"/>
        <end position="30"/>
    </location>
</feature>
<dbReference type="CDD" id="cd06261">
    <property type="entry name" value="TM_PBP2"/>
    <property type="match status" value="1"/>
</dbReference>
<dbReference type="Pfam" id="PF00528">
    <property type="entry name" value="BPD_transp_1"/>
    <property type="match status" value="1"/>
</dbReference>
<dbReference type="PROSITE" id="PS50928">
    <property type="entry name" value="ABC_TM1"/>
    <property type="match status" value="1"/>
</dbReference>
<dbReference type="SUPFAM" id="SSF161098">
    <property type="entry name" value="MetI-like"/>
    <property type="match status" value="1"/>
</dbReference>
<evidence type="ECO:0000256" key="4">
    <source>
        <dbReference type="ARBA" id="ARBA00022692"/>
    </source>
</evidence>
<name>A0A381QN09_9ZZZZ</name>
<dbReference type="PANTHER" id="PTHR30465">
    <property type="entry name" value="INNER MEMBRANE ABC TRANSPORTER"/>
    <property type="match status" value="1"/>
</dbReference>
<keyword evidence="5 7" id="KW-1133">Transmembrane helix</keyword>
<evidence type="ECO:0000313" key="9">
    <source>
        <dbReference type="EMBL" id="SUZ80776.1"/>
    </source>
</evidence>
<evidence type="ECO:0000256" key="3">
    <source>
        <dbReference type="ARBA" id="ARBA00022475"/>
    </source>
</evidence>
<keyword evidence="4 7" id="KW-0812">Transmembrane</keyword>
<dbReference type="GO" id="GO:0005886">
    <property type="term" value="C:plasma membrane"/>
    <property type="evidence" value="ECO:0007669"/>
    <property type="project" value="UniProtKB-SubCell"/>
</dbReference>
<sequence>MTAYFLRRVLLIIPTFIGITMAVFVIMHFVPGGPVERQIMQYRMAVMTEGAVAGGGTEFVVSLPQDAIDEIRRFYGFDKPVHVRYGQWLWNIVHFDLGNSYVYQEPVWDVIKSRFPVSIFLGLTGFLLSYMVCIPLGVMKAVRHGSRLDFVSSVIVFLGYSVPGWALGTALLVLLGGGSFWNVFPLGGFRPFNWEYLSVGGKIFAQLHHMFLPVLCYMVGSFATLTILTKNSLMENLSQDYVRTAFAKGLSERRVIFVHALRNSIIPLATGLGHAFSLVLAGSFLIEKVFNIDGMGYLGYTSILQRDYPVALGILVVGSLLMLIGNILSDVIYTVVDPRIRFK</sequence>
<feature type="transmembrane region" description="Helical" evidence="7">
    <location>
        <begin position="265"/>
        <end position="286"/>
    </location>
</feature>
<feature type="transmembrane region" description="Helical" evidence="7">
    <location>
        <begin position="115"/>
        <end position="138"/>
    </location>
</feature>
<comment type="subcellular location">
    <subcellularLocation>
        <location evidence="1">Cell membrane</location>
        <topology evidence="1">Multi-pass membrane protein</topology>
    </subcellularLocation>
</comment>
<evidence type="ECO:0000256" key="1">
    <source>
        <dbReference type="ARBA" id="ARBA00004651"/>
    </source>
</evidence>
<protein>
    <recommendedName>
        <fullName evidence="8">ABC transmembrane type-1 domain-containing protein</fullName>
    </recommendedName>
</protein>
<dbReference type="GO" id="GO:0042884">
    <property type="term" value="P:microcin transport"/>
    <property type="evidence" value="ECO:0007669"/>
    <property type="project" value="TreeGrafter"/>
</dbReference>
<gene>
    <name evidence="9" type="ORF">METZ01_LOCUS33630</name>
</gene>
<dbReference type="InterPro" id="IPR035906">
    <property type="entry name" value="MetI-like_sf"/>
</dbReference>
<dbReference type="AlphaFoldDB" id="A0A381QN09"/>
<evidence type="ECO:0000259" key="8">
    <source>
        <dbReference type="PROSITE" id="PS50928"/>
    </source>
</evidence>
<accession>A0A381QN09</accession>
<dbReference type="PANTHER" id="PTHR30465:SF66">
    <property type="entry name" value="INNER MEMBRANE ABC TRANSPORTER PERMEASE PROTEIN YEJB"/>
    <property type="match status" value="1"/>
</dbReference>
<feature type="transmembrane region" description="Helical" evidence="7">
    <location>
        <begin position="150"/>
        <end position="183"/>
    </location>
</feature>